<protein>
    <recommendedName>
        <fullName evidence="8">SREBP regulating gene protein</fullName>
    </recommendedName>
</protein>
<proteinExistence type="inferred from homology"/>
<dbReference type="PANTHER" id="PTHR13481:SF0">
    <property type="entry name" value="SREBP REGULATING GENE PROTEIN"/>
    <property type="match status" value="1"/>
</dbReference>
<organism evidence="9 10">
    <name type="scientific">Phyllotreta striolata</name>
    <name type="common">Striped flea beetle</name>
    <name type="synonym">Crioceris striolata</name>
    <dbReference type="NCBI Taxonomy" id="444603"/>
    <lineage>
        <taxon>Eukaryota</taxon>
        <taxon>Metazoa</taxon>
        <taxon>Ecdysozoa</taxon>
        <taxon>Arthropoda</taxon>
        <taxon>Hexapoda</taxon>
        <taxon>Insecta</taxon>
        <taxon>Pterygota</taxon>
        <taxon>Neoptera</taxon>
        <taxon>Endopterygota</taxon>
        <taxon>Coleoptera</taxon>
        <taxon>Polyphaga</taxon>
        <taxon>Cucujiformia</taxon>
        <taxon>Chrysomeloidea</taxon>
        <taxon>Chrysomelidae</taxon>
        <taxon>Galerucinae</taxon>
        <taxon>Alticini</taxon>
        <taxon>Phyllotreta</taxon>
    </lineage>
</organism>
<dbReference type="Proteomes" id="UP001153712">
    <property type="component" value="Chromosome 9"/>
</dbReference>
<keyword evidence="4" id="KW-0333">Golgi apparatus</keyword>
<evidence type="ECO:0000256" key="6">
    <source>
        <dbReference type="ARBA" id="ARBA00023180"/>
    </source>
</evidence>
<evidence type="ECO:0000256" key="8">
    <source>
        <dbReference type="ARBA" id="ARBA00023485"/>
    </source>
</evidence>
<dbReference type="Pfam" id="PF10218">
    <property type="entry name" value="SPRING1"/>
    <property type="match status" value="1"/>
</dbReference>
<evidence type="ECO:0000256" key="5">
    <source>
        <dbReference type="ARBA" id="ARBA00023136"/>
    </source>
</evidence>
<keyword evidence="3" id="KW-1133">Transmembrane helix</keyword>
<sequence>MWYSAFIRFIRRRIILGFIFLLSFSYCGLSYLKNAGLFNGNDDEVAAIKRTQPFVWRSLQQHNASDDDGCRNSVQGKLLIADDRGYLCPRAELLRNGCCNSLGPGVAQYDCDTCRPNNCCTIYEHCISCCLQPDKKEVLESVLGRASEQNNVLIASVADHFELCLAKCRTSSQSVRHENSYRDPEAKHCFGDVAAVNVDGEV</sequence>
<dbReference type="AlphaFoldDB" id="A0A9N9TXG8"/>
<dbReference type="OrthoDB" id="70142at2759"/>
<comment type="similarity">
    <text evidence="7">Belongs to the SPRING family.</text>
</comment>
<evidence type="ECO:0000256" key="4">
    <source>
        <dbReference type="ARBA" id="ARBA00023034"/>
    </source>
</evidence>
<gene>
    <name evidence="9" type="ORF">PHYEVI_LOCUS11601</name>
</gene>
<evidence type="ECO:0000256" key="2">
    <source>
        <dbReference type="ARBA" id="ARBA00022692"/>
    </source>
</evidence>
<evidence type="ECO:0000313" key="10">
    <source>
        <dbReference type="Proteomes" id="UP001153712"/>
    </source>
</evidence>
<keyword evidence="2" id="KW-0812">Transmembrane</keyword>
<dbReference type="GO" id="GO:2000640">
    <property type="term" value="P:positive regulation of SREBP signaling pathway"/>
    <property type="evidence" value="ECO:0007669"/>
    <property type="project" value="InterPro"/>
</dbReference>
<keyword evidence="5" id="KW-0472">Membrane</keyword>
<name>A0A9N9TXG8_PHYSR</name>
<keyword evidence="6" id="KW-0325">Glycoprotein</keyword>
<dbReference type="PANTHER" id="PTHR13481">
    <property type="entry name" value="SREBP REGULATING GENE PROTEIN"/>
    <property type="match status" value="1"/>
</dbReference>
<evidence type="ECO:0000256" key="3">
    <source>
        <dbReference type="ARBA" id="ARBA00022989"/>
    </source>
</evidence>
<accession>A0A9N9TXG8</accession>
<reference evidence="9" key="1">
    <citation type="submission" date="2022-01" db="EMBL/GenBank/DDBJ databases">
        <authorList>
            <person name="King R."/>
        </authorList>
    </citation>
    <scope>NUCLEOTIDE SEQUENCE</scope>
</reference>
<dbReference type="EMBL" id="OU900102">
    <property type="protein sequence ID" value="CAG9865366.1"/>
    <property type="molecule type" value="Genomic_DNA"/>
</dbReference>
<keyword evidence="10" id="KW-1185">Reference proteome</keyword>
<evidence type="ECO:0000313" key="9">
    <source>
        <dbReference type="EMBL" id="CAG9865366.1"/>
    </source>
</evidence>
<comment type="subcellular location">
    <subcellularLocation>
        <location evidence="1">Golgi apparatus membrane</location>
        <topology evidence="1">Single-pass membrane protein</topology>
    </subcellularLocation>
</comment>
<dbReference type="InterPro" id="IPR019352">
    <property type="entry name" value="SPRING1"/>
</dbReference>
<evidence type="ECO:0000256" key="7">
    <source>
        <dbReference type="ARBA" id="ARBA00023461"/>
    </source>
</evidence>
<evidence type="ECO:0000256" key="1">
    <source>
        <dbReference type="ARBA" id="ARBA00004194"/>
    </source>
</evidence>
<dbReference type="GO" id="GO:0000139">
    <property type="term" value="C:Golgi membrane"/>
    <property type="evidence" value="ECO:0007669"/>
    <property type="project" value="UniProtKB-SubCell"/>
</dbReference>